<evidence type="ECO:0000256" key="2">
    <source>
        <dbReference type="ARBA" id="ARBA00008685"/>
    </source>
</evidence>
<evidence type="ECO:0000256" key="1">
    <source>
        <dbReference type="ARBA" id="ARBA00004651"/>
    </source>
</evidence>
<keyword evidence="18" id="KW-1185">Reference proteome</keyword>
<dbReference type="PRINTS" id="PR00177">
    <property type="entry name" value="NMDARECEPTOR"/>
</dbReference>
<comment type="similarity">
    <text evidence="2">Belongs to the glutamate-gated ion channel (TC 1.A.10.1) family.</text>
</comment>
<name>A0A8B7N143_HYAAZ</name>
<evidence type="ECO:0000256" key="15">
    <source>
        <dbReference type="SAM" id="Phobius"/>
    </source>
</evidence>
<dbReference type="InterPro" id="IPR019594">
    <property type="entry name" value="Glu/Gly-bd"/>
</dbReference>
<dbReference type="PANTHER" id="PTHR42643:SF24">
    <property type="entry name" value="IONOTROPIC RECEPTOR 60A"/>
    <property type="match status" value="1"/>
</dbReference>
<dbReference type="GO" id="GO:0015276">
    <property type="term" value="F:ligand-gated monoatomic ion channel activity"/>
    <property type="evidence" value="ECO:0007669"/>
    <property type="project" value="InterPro"/>
</dbReference>
<protein>
    <submittedName>
        <fullName evidence="19">Probable glutamate receptor</fullName>
    </submittedName>
</protein>
<keyword evidence="6 15" id="KW-1133">Transmembrane helix</keyword>
<keyword evidence="11" id="KW-1071">Ligand-gated ion channel</keyword>
<proteinExistence type="inferred from homology"/>
<evidence type="ECO:0000256" key="8">
    <source>
        <dbReference type="ARBA" id="ARBA00023136"/>
    </source>
</evidence>
<dbReference type="Proteomes" id="UP000694843">
    <property type="component" value="Unplaced"/>
</dbReference>
<dbReference type="AlphaFoldDB" id="A0A8B7N143"/>
<keyword evidence="14" id="KW-1015">Disulfide bond</keyword>
<feature type="signal peptide" evidence="16">
    <location>
        <begin position="1"/>
        <end position="18"/>
    </location>
</feature>
<gene>
    <name evidence="19" type="primary">LOC108664758</name>
</gene>
<dbReference type="InterPro" id="IPR052192">
    <property type="entry name" value="Insect_Ionotropic_Sensory_Rcpt"/>
</dbReference>
<evidence type="ECO:0000256" key="12">
    <source>
        <dbReference type="ARBA" id="ARBA00023303"/>
    </source>
</evidence>
<feature type="disulfide bond" evidence="14">
    <location>
        <begin position="361"/>
        <end position="416"/>
    </location>
</feature>
<evidence type="ECO:0000259" key="17">
    <source>
        <dbReference type="SMART" id="SM00918"/>
    </source>
</evidence>
<dbReference type="PANTHER" id="PTHR42643">
    <property type="entry name" value="IONOTROPIC RECEPTOR 20A-RELATED"/>
    <property type="match status" value="1"/>
</dbReference>
<keyword evidence="10" id="KW-0325">Glycoprotein</keyword>
<dbReference type="Gene3D" id="1.10.287.70">
    <property type="match status" value="1"/>
</dbReference>
<evidence type="ECO:0000256" key="3">
    <source>
        <dbReference type="ARBA" id="ARBA00022448"/>
    </source>
</evidence>
<feature type="binding site" evidence="13">
    <location>
        <position position="128"/>
    </location>
    <ligand>
        <name>L-glutamate</name>
        <dbReference type="ChEBI" id="CHEBI:29985"/>
    </ligand>
</feature>
<evidence type="ECO:0000313" key="18">
    <source>
        <dbReference type="Proteomes" id="UP000694843"/>
    </source>
</evidence>
<feature type="domain" description="Ionotropic glutamate receptor L-glutamate and glycine-binding" evidence="17">
    <location>
        <begin position="56"/>
        <end position="119"/>
    </location>
</feature>
<dbReference type="RefSeq" id="XP_018006919.1">
    <property type="nucleotide sequence ID" value="XM_018151430.2"/>
</dbReference>
<dbReference type="Pfam" id="PF10613">
    <property type="entry name" value="Lig_chan-Glu_bd"/>
    <property type="match status" value="1"/>
</dbReference>
<keyword evidence="4" id="KW-1003">Cell membrane</keyword>
<evidence type="ECO:0000256" key="11">
    <source>
        <dbReference type="ARBA" id="ARBA00023286"/>
    </source>
</evidence>
<dbReference type="OrthoDB" id="6117597at2759"/>
<feature type="transmembrane region" description="Helical" evidence="15">
    <location>
        <begin position="434"/>
        <end position="458"/>
    </location>
</feature>
<evidence type="ECO:0000256" key="10">
    <source>
        <dbReference type="ARBA" id="ARBA00023180"/>
    </source>
</evidence>
<keyword evidence="7" id="KW-0406">Ion transport</keyword>
<dbReference type="KEGG" id="hazt:108664758"/>
<keyword evidence="8 15" id="KW-0472">Membrane</keyword>
<feature type="binding site" evidence="13">
    <location>
        <position position="135"/>
    </location>
    <ligand>
        <name>L-glutamate</name>
        <dbReference type="ChEBI" id="CHEBI:29985"/>
    </ligand>
</feature>
<evidence type="ECO:0000256" key="9">
    <source>
        <dbReference type="ARBA" id="ARBA00023170"/>
    </source>
</evidence>
<dbReference type="GO" id="GO:0005886">
    <property type="term" value="C:plasma membrane"/>
    <property type="evidence" value="ECO:0007669"/>
    <property type="project" value="UniProtKB-SubCell"/>
</dbReference>
<dbReference type="OMA" id="EMCISHR"/>
<feature type="binding site" evidence="13">
    <location>
        <position position="343"/>
    </location>
    <ligand>
        <name>L-glutamate</name>
        <dbReference type="ChEBI" id="CHEBI:29985"/>
    </ligand>
</feature>
<evidence type="ECO:0000256" key="16">
    <source>
        <dbReference type="SAM" id="SignalP"/>
    </source>
</evidence>
<organism evidence="18 19">
    <name type="scientific">Hyalella azteca</name>
    <name type="common">Amphipod</name>
    <dbReference type="NCBI Taxonomy" id="294128"/>
    <lineage>
        <taxon>Eukaryota</taxon>
        <taxon>Metazoa</taxon>
        <taxon>Ecdysozoa</taxon>
        <taxon>Arthropoda</taxon>
        <taxon>Crustacea</taxon>
        <taxon>Multicrustacea</taxon>
        <taxon>Malacostraca</taxon>
        <taxon>Eumalacostraca</taxon>
        <taxon>Peracarida</taxon>
        <taxon>Amphipoda</taxon>
        <taxon>Senticaudata</taxon>
        <taxon>Talitrida</taxon>
        <taxon>Talitroidea</taxon>
        <taxon>Hyalellidae</taxon>
        <taxon>Hyalella</taxon>
    </lineage>
</organism>
<keyword evidence="3" id="KW-0813">Transport</keyword>
<dbReference type="SUPFAM" id="SSF53850">
    <property type="entry name" value="Periplasmic binding protein-like II"/>
    <property type="match status" value="1"/>
</dbReference>
<feature type="transmembrane region" description="Helical" evidence="15">
    <location>
        <begin position="170"/>
        <end position="190"/>
    </location>
</feature>
<dbReference type="InterPro" id="IPR001320">
    <property type="entry name" value="Iontro_rcpt_C"/>
</dbReference>
<dbReference type="GO" id="GO:0038023">
    <property type="term" value="F:signaling receptor activity"/>
    <property type="evidence" value="ECO:0007669"/>
    <property type="project" value="InterPro"/>
</dbReference>
<keyword evidence="12" id="KW-0407">Ion channel</keyword>
<keyword evidence="9 19" id="KW-0675">Receptor</keyword>
<evidence type="ECO:0000313" key="19">
    <source>
        <dbReference type="RefSeq" id="XP_018006919.1"/>
    </source>
</evidence>
<evidence type="ECO:0000256" key="7">
    <source>
        <dbReference type="ARBA" id="ARBA00023065"/>
    </source>
</evidence>
<feature type="chain" id="PRO_5034279036" evidence="16">
    <location>
        <begin position="19"/>
        <end position="465"/>
    </location>
</feature>
<sequence>MNVAGLLFVFSLLAGAFGNGTDPSVPPYWDLLLKSPHTFRFPEAVELTVAAEEWVPHIAVREDPVNGIVISGPMANLLDALARAMNFKYKIVRPADGAWGIPRPDGSGDWNGMIGMVKRKEADLALGPFGLTFSRSRVVSFTSPILIDYYRILVRRLKPQPDPWGWRNPFTLGVWISFVVSMLALALALCGNTRLFGISHVNHNETPCKSLSFSEHCWLLFGTSLSQRTNWMPFSLGGRFVLAIWLLIALIATRSYSSSLTSLLAVRTIATPYNYLKDLVNDHHVKLVFEAATALVEHMSTVKTGIYADLAKQSDRSRFVTPPQLYEAAYSDVRTSDTALLVEDTTCRKVLSDDFTKTGRCDFYIGKERYWPLIFCMIVRKDHPIIGAINARLERFTSQDLYMRWLGEQLPNVTACSAAASKVTVQEPYSLRGLWGVFVLLTVGLALSSTCLALEVIIAKRWPPV</sequence>
<accession>A0A8B7N143</accession>
<evidence type="ECO:0000256" key="6">
    <source>
        <dbReference type="ARBA" id="ARBA00022989"/>
    </source>
</evidence>
<keyword evidence="16" id="KW-0732">Signal</keyword>
<dbReference type="GO" id="GO:0050906">
    <property type="term" value="P:detection of stimulus involved in sensory perception"/>
    <property type="evidence" value="ECO:0007669"/>
    <property type="project" value="UniProtKB-ARBA"/>
</dbReference>
<dbReference type="SMART" id="SM00918">
    <property type="entry name" value="Lig_chan-Glu_bd"/>
    <property type="match status" value="1"/>
</dbReference>
<evidence type="ECO:0000256" key="5">
    <source>
        <dbReference type="ARBA" id="ARBA00022692"/>
    </source>
</evidence>
<dbReference type="Pfam" id="PF00060">
    <property type="entry name" value="Lig_chan"/>
    <property type="match status" value="1"/>
</dbReference>
<evidence type="ECO:0000256" key="4">
    <source>
        <dbReference type="ARBA" id="ARBA00022475"/>
    </source>
</evidence>
<keyword evidence="5 15" id="KW-0812">Transmembrane</keyword>
<dbReference type="Gene3D" id="3.40.190.10">
    <property type="entry name" value="Periplasmic binding protein-like II"/>
    <property type="match status" value="1"/>
</dbReference>
<comment type="subcellular location">
    <subcellularLocation>
        <location evidence="1">Cell membrane</location>
        <topology evidence="1">Multi-pass membrane protein</topology>
    </subcellularLocation>
</comment>
<feature type="transmembrane region" description="Helical" evidence="15">
    <location>
        <begin position="236"/>
        <end position="256"/>
    </location>
</feature>
<evidence type="ECO:0000256" key="14">
    <source>
        <dbReference type="PIRSR" id="PIRSR601508-3"/>
    </source>
</evidence>
<evidence type="ECO:0000256" key="13">
    <source>
        <dbReference type="PIRSR" id="PIRSR601508-1"/>
    </source>
</evidence>
<dbReference type="InterPro" id="IPR001508">
    <property type="entry name" value="Iono_Glu_rcpt_met"/>
</dbReference>
<dbReference type="GeneID" id="108664758"/>
<reference evidence="19" key="1">
    <citation type="submission" date="2025-08" db="UniProtKB">
        <authorList>
            <consortium name="RefSeq"/>
        </authorList>
    </citation>
    <scope>IDENTIFICATION</scope>
    <source>
        <tissue evidence="19">Whole organism</tissue>
    </source>
</reference>